<evidence type="ECO:0000259" key="1">
    <source>
        <dbReference type="Pfam" id="PF13173"/>
    </source>
</evidence>
<organism evidence="3 4">
    <name type="scientific">Belliella calami</name>
    <dbReference type="NCBI Taxonomy" id="2923436"/>
    <lineage>
        <taxon>Bacteria</taxon>
        <taxon>Pseudomonadati</taxon>
        <taxon>Bacteroidota</taxon>
        <taxon>Cytophagia</taxon>
        <taxon>Cytophagales</taxon>
        <taxon>Cyclobacteriaceae</taxon>
        <taxon>Belliella</taxon>
    </lineage>
</organism>
<dbReference type="InterPro" id="IPR025420">
    <property type="entry name" value="DUF4143"/>
</dbReference>
<dbReference type="InterPro" id="IPR041682">
    <property type="entry name" value="AAA_14"/>
</dbReference>
<sequence>MGFKRHVFSHLTSWKENIDRKPLVLRGARQVGKTTLIKQFSELFPYFISLNLEKESDKSFFDDFDEVQSIVEAIFLTNNLKIEHLGETLLFLDEIQESPKAIKLLRYFYEEMPKLHVVAAGSLLEFAMKEVSSFPVGRVQFLYLHPINFPEYLEAIGQNTLVDQMNLFPIRPAANKVLMDLFHRFAIIGGMPEIIKTDIEKNNLADLTATYESIWGTYKNDVEKYTSNETERKIIKHIMNAAPLELDKRVKFQGFGNSNYKSREVGECFRILDDARVIKLIYPTTDLKPPVQYDLKKSPRLQFLDSGLVNYSLGIQGQLLRMEDLSPAFKGALIPHLVTQELLSVQNITDQKPNFWVREKKQSSAEVDLVYVFEDKLIPVEIKSGPTGSLRSLHQFIDAADHHFAMRVYGGKLLKEEAVTPSGKPYLLLNLPYYLGSKIGVYAQMFVEDQI</sequence>
<dbReference type="PANTHER" id="PTHR33295:SF7">
    <property type="entry name" value="ATPASE"/>
    <property type="match status" value="1"/>
</dbReference>
<evidence type="ECO:0000313" key="4">
    <source>
        <dbReference type="Proteomes" id="UP001165488"/>
    </source>
</evidence>
<comment type="caution">
    <text evidence="3">The sequence shown here is derived from an EMBL/GenBank/DDBJ whole genome shotgun (WGS) entry which is preliminary data.</text>
</comment>
<accession>A0ABS9ULE4</accession>
<dbReference type="RefSeq" id="WP_241273943.1">
    <property type="nucleotide sequence ID" value="NZ_JAKZGS010000003.1"/>
</dbReference>
<gene>
    <name evidence="3" type="ORF">MM236_05505</name>
</gene>
<keyword evidence="4" id="KW-1185">Reference proteome</keyword>
<dbReference type="Proteomes" id="UP001165488">
    <property type="component" value="Unassembled WGS sequence"/>
</dbReference>
<feature type="domain" description="AAA" evidence="1">
    <location>
        <begin position="20"/>
        <end position="153"/>
    </location>
</feature>
<reference evidence="3" key="1">
    <citation type="submission" date="2022-03" db="EMBL/GenBank/DDBJ databases">
        <title>De novo assembled genomes of Belliella spp. (Cyclobacteriaceae) strains.</title>
        <authorList>
            <person name="Szabo A."/>
            <person name="Korponai K."/>
            <person name="Felfoldi T."/>
        </authorList>
    </citation>
    <scope>NUCLEOTIDE SEQUENCE</scope>
    <source>
        <strain evidence="3">DSM 107340</strain>
    </source>
</reference>
<dbReference type="PANTHER" id="PTHR33295">
    <property type="entry name" value="ATPASE"/>
    <property type="match status" value="1"/>
</dbReference>
<feature type="domain" description="DUF4143" evidence="2">
    <location>
        <begin position="220"/>
        <end position="385"/>
    </location>
</feature>
<dbReference type="InterPro" id="IPR027417">
    <property type="entry name" value="P-loop_NTPase"/>
</dbReference>
<dbReference type="SUPFAM" id="SSF52540">
    <property type="entry name" value="P-loop containing nucleoside triphosphate hydrolases"/>
    <property type="match status" value="1"/>
</dbReference>
<name>A0ABS9ULE4_9BACT</name>
<dbReference type="Pfam" id="PF13173">
    <property type="entry name" value="AAA_14"/>
    <property type="match status" value="1"/>
</dbReference>
<protein>
    <submittedName>
        <fullName evidence="3">AAA family ATPase</fullName>
    </submittedName>
</protein>
<proteinExistence type="predicted"/>
<evidence type="ECO:0000259" key="2">
    <source>
        <dbReference type="Pfam" id="PF13635"/>
    </source>
</evidence>
<dbReference type="EMBL" id="JAKZGS010000003">
    <property type="protein sequence ID" value="MCH7397431.1"/>
    <property type="molecule type" value="Genomic_DNA"/>
</dbReference>
<dbReference type="Pfam" id="PF13635">
    <property type="entry name" value="DUF4143"/>
    <property type="match status" value="1"/>
</dbReference>
<evidence type="ECO:0000313" key="3">
    <source>
        <dbReference type="EMBL" id="MCH7397431.1"/>
    </source>
</evidence>